<organism evidence="1 2">
    <name type="scientific">Cronartium quercuum f. sp. fusiforme G11</name>
    <dbReference type="NCBI Taxonomy" id="708437"/>
    <lineage>
        <taxon>Eukaryota</taxon>
        <taxon>Fungi</taxon>
        <taxon>Dikarya</taxon>
        <taxon>Basidiomycota</taxon>
        <taxon>Pucciniomycotina</taxon>
        <taxon>Pucciniomycetes</taxon>
        <taxon>Pucciniales</taxon>
        <taxon>Coleosporiaceae</taxon>
        <taxon>Cronartium</taxon>
    </lineage>
</organism>
<dbReference type="EMBL" id="MU167407">
    <property type="protein sequence ID" value="KAG0141014.1"/>
    <property type="molecule type" value="Genomic_DNA"/>
</dbReference>
<protein>
    <submittedName>
        <fullName evidence="1">Uncharacterized protein</fullName>
    </submittedName>
</protein>
<evidence type="ECO:0000313" key="2">
    <source>
        <dbReference type="Proteomes" id="UP000886653"/>
    </source>
</evidence>
<gene>
    <name evidence="1" type="ORF">CROQUDRAFT_99336</name>
</gene>
<accession>A0A9P6N7D7</accession>
<comment type="caution">
    <text evidence="1">The sequence shown here is derived from an EMBL/GenBank/DDBJ whole genome shotgun (WGS) entry which is preliminary data.</text>
</comment>
<keyword evidence="2" id="KW-1185">Reference proteome</keyword>
<dbReference type="AlphaFoldDB" id="A0A9P6N7D7"/>
<evidence type="ECO:0000313" key="1">
    <source>
        <dbReference type="EMBL" id="KAG0141014.1"/>
    </source>
</evidence>
<sequence>MDFTLHKAIGQLAVLCNETGTSGIGYPTLSIVELTNIGFVQDNNIDEDTVDL</sequence>
<reference evidence="1" key="1">
    <citation type="submission" date="2013-11" db="EMBL/GenBank/DDBJ databases">
        <title>Genome sequence of the fusiform rust pathogen reveals effectors for host alternation and coevolution with pine.</title>
        <authorList>
            <consortium name="DOE Joint Genome Institute"/>
            <person name="Smith K."/>
            <person name="Pendleton A."/>
            <person name="Kubisiak T."/>
            <person name="Anderson C."/>
            <person name="Salamov A."/>
            <person name="Aerts A."/>
            <person name="Riley R."/>
            <person name="Clum A."/>
            <person name="Lindquist E."/>
            <person name="Ence D."/>
            <person name="Campbell M."/>
            <person name="Kronenberg Z."/>
            <person name="Feau N."/>
            <person name="Dhillon B."/>
            <person name="Hamelin R."/>
            <person name="Burleigh J."/>
            <person name="Smith J."/>
            <person name="Yandell M."/>
            <person name="Nelson C."/>
            <person name="Grigoriev I."/>
            <person name="Davis J."/>
        </authorList>
    </citation>
    <scope>NUCLEOTIDE SEQUENCE</scope>
    <source>
        <strain evidence="1">G11</strain>
    </source>
</reference>
<name>A0A9P6N7D7_9BASI</name>
<proteinExistence type="predicted"/>
<dbReference type="Proteomes" id="UP000886653">
    <property type="component" value="Unassembled WGS sequence"/>
</dbReference>